<evidence type="ECO:0000256" key="1">
    <source>
        <dbReference type="ARBA" id="ARBA00007374"/>
    </source>
</evidence>
<evidence type="ECO:0000313" key="9">
    <source>
        <dbReference type="EMBL" id="CAE0457319.1"/>
    </source>
</evidence>
<dbReference type="GO" id="GO:0051765">
    <property type="term" value="F:inositol tetrakisphosphate kinase activity"/>
    <property type="evidence" value="ECO:0007669"/>
    <property type="project" value="TreeGrafter"/>
</dbReference>
<dbReference type="EC" id="2.7.-.-" evidence="8"/>
<dbReference type="Pfam" id="PF03770">
    <property type="entry name" value="IPK"/>
    <property type="match status" value="1"/>
</dbReference>
<protein>
    <recommendedName>
        <fullName evidence="8">Kinase</fullName>
        <ecNumber evidence="8">2.7.-.-</ecNumber>
    </recommendedName>
</protein>
<dbReference type="PANTHER" id="PTHR12400:SF51">
    <property type="entry name" value="INOSITOL POLYPHOSPHATE MULTIKINASE"/>
    <property type="match status" value="1"/>
</dbReference>
<accession>A0A7S3V590</accession>
<dbReference type="GO" id="GO:0005524">
    <property type="term" value="F:ATP binding"/>
    <property type="evidence" value="ECO:0007669"/>
    <property type="project" value="UniProtKB-KW"/>
</dbReference>
<name>A0A7S3V590_9STRA</name>
<evidence type="ECO:0000256" key="7">
    <source>
        <dbReference type="ARBA" id="ARBA00036525"/>
    </source>
</evidence>
<dbReference type="GO" id="GO:0005634">
    <property type="term" value="C:nucleus"/>
    <property type="evidence" value="ECO:0007669"/>
    <property type="project" value="TreeGrafter"/>
</dbReference>
<keyword evidence="3" id="KW-0547">Nucleotide-binding</keyword>
<dbReference type="GO" id="GO:0032958">
    <property type="term" value="P:inositol phosphate biosynthetic process"/>
    <property type="evidence" value="ECO:0007669"/>
    <property type="project" value="InterPro"/>
</dbReference>
<proteinExistence type="inferred from homology"/>
<dbReference type="InterPro" id="IPR005522">
    <property type="entry name" value="IPK"/>
</dbReference>
<dbReference type="AlphaFoldDB" id="A0A7S3V590"/>
<evidence type="ECO:0000256" key="3">
    <source>
        <dbReference type="ARBA" id="ARBA00022741"/>
    </source>
</evidence>
<gene>
    <name evidence="9" type="ORF">CDEB00056_LOCUS2160</name>
</gene>
<keyword evidence="4 8" id="KW-0418">Kinase</keyword>
<dbReference type="EMBL" id="HBIO01003172">
    <property type="protein sequence ID" value="CAE0457319.1"/>
    <property type="molecule type" value="Transcribed_RNA"/>
</dbReference>
<dbReference type="SUPFAM" id="SSF56104">
    <property type="entry name" value="SAICAR synthase-like"/>
    <property type="match status" value="1"/>
</dbReference>
<dbReference type="GO" id="GO:0005737">
    <property type="term" value="C:cytoplasm"/>
    <property type="evidence" value="ECO:0007669"/>
    <property type="project" value="TreeGrafter"/>
</dbReference>
<dbReference type="InterPro" id="IPR038286">
    <property type="entry name" value="IPK_sf"/>
</dbReference>
<dbReference type="PANTHER" id="PTHR12400">
    <property type="entry name" value="INOSITOL POLYPHOSPHATE KINASE"/>
    <property type="match status" value="1"/>
</dbReference>
<organism evidence="9">
    <name type="scientific">Chaetoceros debilis</name>
    <dbReference type="NCBI Taxonomy" id="122233"/>
    <lineage>
        <taxon>Eukaryota</taxon>
        <taxon>Sar</taxon>
        <taxon>Stramenopiles</taxon>
        <taxon>Ochrophyta</taxon>
        <taxon>Bacillariophyta</taxon>
        <taxon>Coscinodiscophyceae</taxon>
        <taxon>Chaetocerotophycidae</taxon>
        <taxon>Chaetocerotales</taxon>
        <taxon>Chaetocerotaceae</taxon>
        <taxon>Chaetoceros</taxon>
    </lineage>
</organism>
<comment type="catalytic activity">
    <reaction evidence="7">
        <text>1D-myo-inositol 1,3,4,6-tetrakisphosphate + ATP = 1D-myo-inositol 1,3,4,5,6-pentakisphosphate + ADP + H(+)</text>
        <dbReference type="Rhea" id="RHEA:12717"/>
        <dbReference type="ChEBI" id="CHEBI:15378"/>
        <dbReference type="ChEBI" id="CHEBI:30616"/>
        <dbReference type="ChEBI" id="CHEBI:57660"/>
        <dbReference type="ChEBI" id="CHEBI:57733"/>
        <dbReference type="ChEBI" id="CHEBI:456216"/>
        <dbReference type="EC" id="2.7.1.140"/>
    </reaction>
</comment>
<evidence type="ECO:0000256" key="8">
    <source>
        <dbReference type="RuleBase" id="RU363090"/>
    </source>
</evidence>
<evidence type="ECO:0000256" key="5">
    <source>
        <dbReference type="ARBA" id="ARBA00022840"/>
    </source>
</evidence>
<evidence type="ECO:0000256" key="6">
    <source>
        <dbReference type="ARBA" id="ARBA00036164"/>
    </source>
</evidence>
<reference evidence="9" key="1">
    <citation type="submission" date="2021-01" db="EMBL/GenBank/DDBJ databases">
        <authorList>
            <person name="Corre E."/>
            <person name="Pelletier E."/>
            <person name="Niang G."/>
            <person name="Scheremetjew M."/>
            <person name="Finn R."/>
            <person name="Kale V."/>
            <person name="Holt S."/>
            <person name="Cochrane G."/>
            <person name="Meng A."/>
            <person name="Brown T."/>
            <person name="Cohen L."/>
        </authorList>
    </citation>
    <scope>NUCLEOTIDE SEQUENCE</scope>
    <source>
        <strain evidence="9">MM31A-1</strain>
    </source>
</reference>
<keyword evidence="2 8" id="KW-0808">Transferase</keyword>
<comment type="similarity">
    <text evidence="1 8">Belongs to the inositol phosphokinase (IPK) family.</text>
</comment>
<dbReference type="Gene3D" id="3.30.470.160">
    <property type="entry name" value="Inositol polyphosphate kinase"/>
    <property type="match status" value="1"/>
</dbReference>
<evidence type="ECO:0000256" key="2">
    <source>
        <dbReference type="ARBA" id="ARBA00022679"/>
    </source>
</evidence>
<comment type="catalytic activity">
    <reaction evidence="6">
        <text>1D-myo-inositol 1,4,5-trisphosphate + 2 ATP = 1D-myo-inositol 1,3,4,5,6-pentakisphosphate + 2 ADP + 2 H(+)</text>
        <dbReference type="Rhea" id="RHEA:32359"/>
        <dbReference type="ChEBI" id="CHEBI:15378"/>
        <dbReference type="ChEBI" id="CHEBI:30616"/>
        <dbReference type="ChEBI" id="CHEBI:57733"/>
        <dbReference type="ChEBI" id="CHEBI:203600"/>
        <dbReference type="ChEBI" id="CHEBI:456216"/>
        <dbReference type="EC" id="2.7.1.151"/>
    </reaction>
</comment>
<evidence type="ECO:0000256" key="4">
    <source>
        <dbReference type="ARBA" id="ARBA00022777"/>
    </source>
</evidence>
<sequence length="386" mass="44264">MHLLFYESRSSLKIENYFLSYKMVPDSNEVKDQIFRLAILRGREHCHDAILTNIIPMKDQVGGHIAAGNPMLRVSTSSSSVFVLKPLHVDVRGFREMAFYEAIQSAIYFGEENDAISDSYPYTIKQRCSENELKALRALSSFIPEYFGVIVRPNKSSIPPLMTSYLVLSDLTSSFRHPCIIDLKVGKRTYEPDAPLRKVESQTRKYPHQEIFGFRICGMTIYGKRGDDGDTKAFCQKIDKRFGQSLDDEKSLRETFLTFFKLDERAGDPNDADGIRVRVLANVLEQMIVIRQSFLDCNNSLALYATSILILYEGDDEFVSPEAYKLKLIDFAHVRRHPGNDWNYMYGLESLIKIYRSLLFEVEDTFRLYSDLAVDPKASKLILSSL</sequence>
<dbReference type="GO" id="GO:0008440">
    <property type="term" value="F:inositol-1,4,5-trisphosphate 3-kinase activity"/>
    <property type="evidence" value="ECO:0007669"/>
    <property type="project" value="TreeGrafter"/>
</dbReference>
<keyword evidence="5" id="KW-0067">ATP-binding</keyword>